<sequence>MASCADRALQSIASAATDAVQKGFTAGRRFVGHIPFLDAECRREGLLFGAAQRRPMLLSYDFRQAFPSLFRDVIDMVLPRCGVPLGFRNVVSALCCNCLAFSPFRASGSSAAMEPLFALRCGTMSGCPLSGTVWCLGMGALIRALIEALGDPPEGYLTACAHDLGMPIRNARVLPSTASPFDDIEFAFKLQLAIPKCALVPLCAEVTPSLTSEAKEYLAALAPRWSGFRIDSAAKYLGTRIGPGISEQGIWKEAAAKWWPRAAGLSRTGMATSLAAIAYNVNVLPCLSYLAQFFFLIPEIWRVEFTLLHRPLRFPPSSMRKADILSMGAWCGSPAPVGLPPYSVAALPRAAAHAVRGWVPTLRALHEAAVEHLPLVPAPVQPSLVEAARRAMIAEEPAAAQAVPPRKVKCQTAAMRTLRDGLYDDRLDQLIGRRLGRWGLEVPAEELRVRWLELRAELRVARPSWEWSWLRTVVDGWITSGRMHVIAPRSCIMGCDARDDLSRYMDCVGLRSAVAAPAEPNELGCGIVFPGLGRSPEHRVRPRMTCVRAVVFAAQLFHIRKWRADSSLPIHDAAIAAARIAALHRIQ</sequence>
<reference evidence="1" key="1">
    <citation type="submission" date="2023-10" db="EMBL/GenBank/DDBJ databases">
        <authorList>
            <person name="Chen Y."/>
            <person name="Shah S."/>
            <person name="Dougan E. K."/>
            <person name="Thang M."/>
            <person name="Chan C."/>
        </authorList>
    </citation>
    <scope>NUCLEOTIDE SEQUENCE [LARGE SCALE GENOMIC DNA]</scope>
</reference>
<feature type="non-terminal residue" evidence="1">
    <location>
        <position position="587"/>
    </location>
</feature>
<organism evidence="1 2">
    <name type="scientific">Prorocentrum cordatum</name>
    <dbReference type="NCBI Taxonomy" id="2364126"/>
    <lineage>
        <taxon>Eukaryota</taxon>
        <taxon>Sar</taxon>
        <taxon>Alveolata</taxon>
        <taxon>Dinophyceae</taxon>
        <taxon>Prorocentrales</taxon>
        <taxon>Prorocentraceae</taxon>
        <taxon>Prorocentrum</taxon>
    </lineage>
</organism>
<name>A0ABN9XQE2_9DINO</name>
<comment type="caution">
    <text evidence="1">The sequence shown here is derived from an EMBL/GenBank/DDBJ whole genome shotgun (WGS) entry which is preliminary data.</text>
</comment>
<accession>A0ABN9XQE2</accession>
<dbReference type="EMBL" id="CAUYUJ010021029">
    <property type="protein sequence ID" value="CAK0902157.1"/>
    <property type="molecule type" value="Genomic_DNA"/>
</dbReference>
<evidence type="ECO:0008006" key="3">
    <source>
        <dbReference type="Google" id="ProtNLM"/>
    </source>
</evidence>
<dbReference type="Proteomes" id="UP001189429">
    <property type="component" value="Unassembled WGS sequence"/>
</dbReference>
<protein>
    <recommendedName>
        <fullName evidence="3">Reverse transcriptase domain-containing protein</fullName>
    </recommendedName>
</protein>
<evidence type="ECO:0000313" key="2">
    <source>
        <dbReference type="Proteomes" id="UP001189429"/>
    </source>
</evidence>
<evidence type="ECO:0000313" key="1">
    <source>
        <dbReference type="EMBL" id="CAK0902157.1"/>
    </source>
</evidence>
<keyword evidence="2" id="KW-1185">Reference proteome</keyword>
<proteinExistence type="predicted"/>
<gene>
    <name evidence="1" type="ORF">PCOR1329_LOCUS78852</name>
</gene>